<dbReference type="OrthoDB" id="4317400at2"/>
<protein>
    <submittedName>
        <fullName evidence="1">Uncharacterized protein</fullName>
    </submittedName>
</protein>
<keyword evidence="2" id="KW-1185">Reference proteome</keyword>
<accession>A0A1C6STZ7</accession>
<evidence type="ECO:0000313" key="2">
    <source>
        <dbReference type="Proteomes" id="UP000199699"/>
    </source>
</evidence>
<dbReference type="RefSeq" id="WP_091086844.1">
    <property type="nucleotide sequence ID" value="NZ_FMHT01000003.1"/>
</dbReference>
<proteinExistence type="predicted"/>
<sequence length="324" mass="33850">MAFDPVPWFIGGGAEHSPEVARMIAYSAFRGNEGVMAAGDLAVKALDVPGTSVRVMPGACAINSRAVGGAYQAYGGRAPSESLVEIGSTGSGAGRSDLIVARVEDPFMPGEPWSEPPDVTAGPYIFPRVISGVPAGTTTVDALGLGYSAIALARIDLPASTGTVTQAMITDLRRVANPRRERRLIVSSPASNHDIALSTFADWPSAAVKPVTVPTWATQVRIVQTIAGCLAFWDKVNGETRVRLGTLYGQPTLYDTNSVVGGDALDKTMVTADTLAVPSAMRGTTQDVALQARTTYRGATGTAILRATVATTIVTDIEFVEVPE</sequence>
<gene>
    <name evidence="1" type="ORF">GA0070616_4607</name>
</gene>
<dbReference type="AlphaFoldDB" id="A0A1C6STZ7"/>
<evidence type="ECO:0000313" key="1">
    <source>
        <dbReference type="EMBL" id="SCL32990.1"/>
    </source>
</evidence>
<reference evidence="1 2" key="1">
    <citation type="submission" date="2016-06" db="EMBL/GenBank/DDBJ databases">
        <authorList>
            <person name="Kjaerup R.B."/>
            <person name="Dalgaard T.S."/>
            <person name="Juul-Madsen H.R."/>
        </authorList>
    </citation>
    <scope>NUCLEOTIDE SEQUENCE [LARGE SCALE GENOMIC DNA]</scope>
    <source>
        <strain evidence="1 2">DSM 43818</strain>
    </source>
</reference>
<dbReference type="EMBL" id="FMHT01000003">
    <property type="protein sequence ID" value="SCL32990.1"/>
    <property type="molecule type" value="Genomic_DNA"/>
</dbReference>
<organism evidence="1 2">
    <name type="scientific">Micromonospora nigra</name>
    <dbReference type="NCBI Taxonomy" id="145857"/>
    <lineage>
        <taxon>Bacteria</taxon>
        <taxon>Bacillati</taxon>
        <taxon>Actinomycetota</taxon>
        <taxon>Actinomycetes</taxon>
        <taxon>Micromonosporales</taxon>
        <taxon>Micromonosporaceae</taxon>
        <taxon>Micromonospora</taxon>
    </lineage>
</organism>
<name>A0A1C6STZ7_9ACTN</name>
<dbReference type="Proteomes" id="UP000199699">
    <property type="component" value="Unassembled WGS sequence"/>
</dbReference>
<dbReference type="STRING" id="145857.GA0070616_4607"/>